<feature type="region of interest" description="Disordered" evidence="13">
    <location>
        <begin position="22"/>
        <end position="55"/>
    </location>
</feature>
<dbReference type="PANTHER" id="PTHR11954">
    <property type="entry name" value="D-DOPACHROME DECARBOXYLASE"/>
    <property type="match status" value="1"/>
</dbReference>
<keyword evidence="3" id="KW-0202">Cytokine</keyword>
<comment type="catalytic activity">
    <reaction evidence="7">
        <text>L-dopachrome = 5,6-dihydroxyindole-2-carboxylate</text>
        <dbReference type="Rhea" id="RHEA:13041"/>
        <dbReference type="ChEBI" id="CHEBI:16875"/>
        <dbReference type="ChEBI" id="CHEBI:57509"/>
        <dbReference type="EC" id="5.3.3.12"/>
    </reaction>
</comment>
<protein>
    <recommendedName>
        <fullName evidence="12">L-dopachrome isomerase</fullName>
        <ecNumber evidence="9">5.3.2.1</ecNumber>
        <ecNumber evidence="8">5.3.3.12</ecNumber>
    </recommendedName>
    <alternativeName>
        <fullName evidence="10">L-dopachrome tautomerase</fullName>
    </alternativeName>
    <alternativeName>
        <fullName evidence="11">Phenylpyruvate tautomerase</fullName>
    </alternativeName>
</protein>
<dbReference type="GO" id="GO:0004167">
    <property type="term" value="F:dopachrome isomerase activity"/>
    <property type="evidence" value="ECO:0007669"/>
    <property type="project" value="UniProtKB-EC"/>
</dbReference>
<gene>
    <name evidence="14" type="ORF">EK21DRAFT_110258</name>
</gene>
<sequence length="251" mass="27860">MTQLALPQLKLSQVSSMADLASNKLSTTSPASSDGDQQSLSPKSAQISTPVSRFSRTPSSIGLQFRRKSVAQKRSTVRSPVKSGFDEAQQEGVMRSAPVVAEIRTNVVIQDEYTFVTEFTARLSKRFRVPRESVTLELQHSTCLLFNGSFEPAYLLTITALPSESRRRSNMENAMVMQDFLAKTMMVSPDRGIVSFKTIEADHLAVNGTTIRGESDRLAQDTRQLSSHNTQLLEEKLQQSRRFTLRSVAIG</sequence>
<keyword evidence="15" id="KW-1185">Reference proteome</keyword>
<organism evidence="14 15">
    <name type="scientific">Setomelanomma holmii</name>
    <dbReference type="NCBI Taxonomy" id="210430"/>
    <lineage>
        <taxon>Eukaryota</taxon>
        <taxon>Fungi</taxon>
        <taxon>Dikarya</taxon>
        <taxon>Ascomycota</taxon>
        <taxon>Pezizomycotina</taxon>
        <taxon>Dothideomycetes</taxon>
        <taxon>Pleosporomycetidae</taxon>
        <taxon>Pleosporales</taxon>
        <taxon>Pleosporineae</taxon>
        <taxon>Phaeosphaeriaceae</taxon>
        <taxon>Setomelanomma</taxon>
    </lineage>
</organism>
<evidence type="ECO:0000256" key="13">
    <source>
        <dbReference type="SAM" id="MobiDB-lite"/>
    </source>
</evidence>
<evidence type="ECO:0000256" key="8">
    <source>
        <dbReference type="ARBA" id="ARBA00038932"/>
    </source>
</evidence>
<name>A0A9P4HD36_9PLEO</name>
<comment type="similarity">
    <text evidence="2">Belongs to the MIF family.</text>
</comment>
<evidence type="ECO:0000256" key="1">
    <source>
        <dbReference type="ARBA" id="ARBA00004613"/>
    </source>
</evidence>
<dbReference type="AlphaFoldDB" id="A0A9P4HD36"/>
<comment type="catalytic activity">
    <reaction evidence="6">
        <text>3-phenylpyruvate = enol-phenylpyruvate</text>
        <dbReference type="Rhea" id="RHEA:17097"/>
        <dbReference type="ChEBI" id="CHEBI:16815"/>
        <dbReference type="ChEBI" id="CHEBI:18005"/>
        <dbReference type="EC" id="5.3.2.1"/>
    </reaction>
</comment>
<evidence type="ECO:0000256" key="7">
    <source>
        <dbReference type="ARBA" id="ARBA00036823"/>
    </source>
</evidence>
<feature type="compositionally biased region" description="Polar residues" evidence="13">
    <location>
        <begin position="23"/>
        <end position="55"/>
    </location>
</feature>
<evidence type="ECO:0000256" key="9">
    <source>
        <dbReference type="ARBA" id="ARBA00039086"/>
    </source>
</evidence>
<dbReference type="GO" id="GO:0050178">
    <property type="term" value="F:phenylpyruvate tautomerase activity"/>
    <property type="evidence" value="ECO:0007669"/>
    <property type="project" value="UniProtKB-EC"/>
</dbReference>
<comment type="caution">
    <text evidence="14">The sequence shown here is derived from an EMBL/GenBank/DDBJ whole genome shotgun (WGS) entry which is preliminary data.</text>
</comment>
<dbReference type="SUPFAM" id="SSF55331">
    <property type="entry name" value="Tautomerase/MIF"/>
    <property type="match status" value="1"/>
</dbReference>
<reference evidence="14" key="1">
    <citation type="journal article" date="2020" name="Stud. Mycol.">
        <title>101 Dothideomycetes genomes: a test case for predicting lifestyles and emergence of pathogens.</title>
        <authorList>
            <person name="Haridas S."/>
            <person name="Albert R."/>
            <person name="Binder M."/>
            <person name="Bloem J."/>
            <person name="Labutti K."/>
            <person name="Salamov A."/>
            <person name="Andreopoulos B."/>
            <person name="Baker S."/>
            <person name="Barry K."/>
            <person name="Bills G."/>
            <person name="Bluhm B."/>
            <person name="Cannon C."/>
            <person name="Castanera R."/>
            <person name="Culley D."/>
            <person name="Daum C."/>
            <person name="Ezra D."/>
            <person name="Gonzalez J."/>
            <person name="Henrissat B."/>
            <person name="Kuo A."/>
            <person name="Liang C."/>
            <person name="Lipzen A."/>
            <person name="Lutzoni F."/>
            <person name="Magnuson J."/>
            <person name="Mondo S."/>
            <person name="Nolan M."/>
            <person name="Ohm R."/>
            <person name="Pangilinan J."/>
            <person name="Park H.-J."/>
            <person name="Ramirez L."/>
            <person name="Alfaro M."/>
            <person name="Sun H."/>
            <person name="Tritt A."/>
            <person name="Yoshinaga Y."/>
            <person name="Zwiers L.-H."/>
            <person name="Turgeon B."/>
            <person name="Goodwin S."/>
            <person name="Spatafora J."/>
            <person name="Crous P."/>
            <person name="Grigoriev I."/>
        </authorList>
    </citation>
    <scope>NUCLEOTIDE SEQUENCE</scope>
    <source>
        <strain evidence="14">CBS 110217</strain>
    </source>
</reference>
<evidence type="ECO:0000256" key="12">
    <source>
        <dbReference type="ARBA" id="ARBA00042730"/>
    </source>
</evidence>
<dbReference type="Gene3D" id="3.30.429.10">
    <property type="entry name" value="Macrophage Migration Inhibitory Factor"/>
    <property type="match status" value="1"/>
</dbReference>
<evidence type="ECO:0000256" key="11">
    <source>
        <dbReference type="ARBA" id="ARBA00041912"/>
    </source>
</evidence>
<dbReference type="PANTHER" id="PTHR11954:SF6">
    <property type="entry name" value="MACROPHAGE MIGRATION INHIBITORY FACTOR"/>
    <property type="match status" value="1"/>
</dbReference>
<dbReference type="Proteomes" id="UP000799777">
    <property type="component" value="Unassembled WGS sequence"/>
</dbReference>
<dbReference type="InterPro" id="IPR001398">
    <property type="entry name" value="Macrophage_inhib_fac"/>
</dbReference>
<evidence type="ECO:0000256" key="2">
    <source>
        <dbReference type="ARBA" id="ARBA00005851"/>
    </source>
</evidence>
<accession>A0A9P4HD36</accession>
<evidence type="ECO:0000256" key="5">
    <source>
        <dbReference type="ARBA" id="ARBA00023235"/>
    </source>
</evidence>
<dbReference type="InterPro" id="IPR014347">
    <property type="entry name" value="Tautomerase/MIF_sf"/>
</dbReference>
<proteinExistence type="inferred from homology"/>
<evidence type="ECO:0000313" key="15">
    <source>
        <dbReference type="Proteomes" id="UP000799777"/>
    </source>
</evidence>
<evidence type="ECO:0000256" key="6">
    <source>
        <dbReference type="ARBA" id="ARBA00036735"/>
    </source>
</evidence>
<evidence type="ECO:0000256" key="10">
    <source>
        <dbReference type="ARBA" id="ARBA00041631"/>
    </source>
</evidence>
<dbReference type="GO" id="GO:0005576">
    <property type="term" value="C:extracellular region"/>
    <property type="evidence" value="ECO:0007669"/>
    <property type="project" value="UniProtKB-SubCell"/>
</dbReference>
<dbReference type="Pfam" id="PF01187">
    <property type="entry name" value="MIF"/>
    <property type="match status" value="1"/>
</dbReference>
<evidence type="ECO:0000313" key="14">
    <source>
        <dbReference type="EMBL" id="KAF2032044.1"/>
    </source>
</evidence>
<keyword evidence="4" id="KW-0964">Secreted</keyword>
<evidence type="ECO:0000256" key="4">
    <source>
        <dbReference type="ARBA" id="ARBA00022525"/>
    </source>
</evidence>
<keyword evidence="5" id="KW-0413">Isomerase</keyword>
<dbReference type="OrthoDB" id="255819at2759"/>
<evidence type="ECO:0000256" key="3">
    <source>
        <dbReference type="ARBA" id="ARBA00022514"/>
    </source>
</evidence>
<dbReference type="EC" id="5.3.2.1" evidence="9"/>
<comment type="subcellular location">
    <subcellularLocation>
        <location evidence="1">Secreted</location>
    </subcellularLocation>
</comment>
<dbReference type="EMBL" id="ML978175">
    <property type="protein sequence ID" value="KAF2032044.1"/>
    <property type="molecule type" value="Genomic_DNA"/>
</dbReference>
<dbReference type="EC" id="5.3.3.12" evidence="8"/>